<dbReference type="InterPro" id="IPR051912">
    <property type="entry name" value="Alkylbase_DNA_Glycosylase/TA"/>
</dbReference>
<reference evidence="6 7" key="1">
    <citation type="submission" date="2014-12" db="EMBL/GenBank/DDBJ databases">
        <title>Draft genome sequence of Paenibacillus kamchatkensis strain B-2647.</title>
        <authorList>
            <person name="Karlyshev A.V."/>
            <person name="Kudryashova E.B."/>
        </authorList>
    </citation>
    <scope>NUCLEOTIDE SEQUENCE [LARGE SCALE GENOMIC DNA]</scope>
    <source>
        <strain evidence="6 7">VKM B-2647</strain>
    </source>
</reference>
<organism evidence="6 7">
    <name type="scientific">Gordoniibacillus kamchatkensis</name>
    <dbReference type="NCBI Taxonomy" id="1590651"/>
    <lineage>
        <taxon>Bacteria</taxon>
        <taxon>Bacillati</taxon>
        <taxon>Bacillota</taxon>
        <taxon>Bacilli</taxon>
        <taxon>Bacillales</taxon>
        <taxon>Paenibacillaceae</taxon>
        <taxon>Gordoniibacillus</taxon>
    </lineage>
</organism>
<evidence type="ECO:0000256" key="1">
    <source>
        <dbReference type="ARBA" id="ARBA00000086"/>
    </source>
</evidence>
<dbReference type="EMBL" id="JXAK01000031">
    <property type="protein sequence ID" value="KIL39803.1"/>
    <property type="molecule type" value="Genomic_DNA"/>
</dbReference>
<proteinExistence type="predicted"/>
<name>A0ABR5AG51_9BACL</name>
<dbReference type="Proteomes" id="UP000031967">
    <property type="component" value="Unassembled WGS sequence"/>
</dbReference>
<dbReference type="PANTHER" id="PTHR43003:SF5">
    <property type="entry name" value="DNA-3-METHYLADENINE GLYCOSYLASE"/>
    <property type="match status" value="1"/>
</dbReference>
<dbReference type="SMART" id="SM00478">
    <property type="entry name" value="ENDO3c"/>
    <property type="match status" value="1"/>
</dbReference>
<dbReference type="SUPFAM" id="SSF48150">
    <property type="entry name" value="DNA-glycosylase"/>
    <property type="match status" value="1"/>
</dbReference>
<dbReference type="Pfam" id="PF00730">
    <property type="entry name" value="HhH-GPD"/>
    <property type="match status" value="1"/>
</dbReference>
<evidence type="ECO:0000259" key="5">
    <source>
        <dbReference type="SMART" id="SM00478"/>
    </source>
</evidence>
<keyword evidence="4" id="KW-0234">DNA repair</keyword>
<evidence type="ECO:0000313" key="6">
    <source>
        <dbReference type="EMBL" id="KIL39803.1"/>
    </source>
</evidence>
<dbReference type="EC" id="3.2.2.21" evidence="2"/>
<evidence type="ECO:0000256" key="4">
    <source>
        <dbReference type="ARBA" id="ARBA00023204"/>
    </source>
</evidence>
<sequence length="202" mass="22301">MHADDDRVRHLAAADPYMARLTALIGTITFGKRGDLFGSLAKSLVAQQLSVKAAATIVRRVGEVCGEWTPEALLAAPEEGLRAAGLSKQKLGYIQGLAQAVLRKELDDEALRNMSDEEAIAALTKVKGIGRWTAEMFLIFSLGREDVLSLGDAGLRRAARWLYAEREGDVDLAQLGEKWRPYRSIASFYLWEAVNRDLVLEK</sequence>
<dbReference type="Gene3D" id="1.10.340.30">
    <property type="entry name" value="Hypothetical protein, domain 2"/>
    <property type="match status" value="1"/>
</dbReference>
<dbReference type="Gene3D" id="1.10.1670.40">
    <property type="match status" value="1"/>
</dbReference>
<evidence type="ECO:0000313" key="7">
    <source>
        <dbReference type="Proteomes" id="UP000031967"/>
    </source>
</evidence>
<comment type="caution">
    <text evidence="6">The sequence shown here is derived from an EMBL/GenBank/DDBJ whole genome shotgun (WGS) entry which is preliminary data.</text>
</comment>
<accession>A0ABR5AG51</accession>
<keyword evidence="7" id="KW-1185">Reference proteome</keyword>
<comment type="catalytic activity">
    <reaction evidence="1">
        <text>Hydrolysis of alkylated DNA, releasing 3-methyladenine, 3-methylguanine, 7-methylguanine and 7-methyladenine.</text>
        <dbReference type="EC" id="3.2.2.21"/>
    </reaction>
</comment>
<evidence type="ECO:0000256" key="2">
    <source>
        <dbReference type="ARBA" id="ARBA00012000"/>
    </source>
</evidence>
<keyword evidence="3" id="KW-0227">DNA damage</keyword>
<dbReference type="PANTHER" id="PTHR43003">
    <property type="entry name" value="DNA-3-METHYLADENINE GLYCOSYLASE"/>
    <property type="match status" value="1"/>
</dbReference>
<gene>
    <name evidence="6" type="ORF">SD70_17805</name>
</gene>
<feature type="domain" description="HhH-GPD" evidence="5">
    <location>
        <begin position="45"/>
        <end position="194"/>
    </location>
</feature>
<dbReference type="CDD" id="cd00056">
    <property type="entry name" value="ENDO3c"/>
    <property type="match status" value="1"/>
</dbReference>
<protein>
    <recommendedName>
        <fullName evidence="2">DNA-3-methyladenine glycosylase II</fullName>
        <ecNumber evidence="2">3.2.2.21</ecNumber>
    </recommendedName>
</protein>
<dbReference type="InterPro" id="IPR011257">
    <property type="entry name" value="DNA_glycosylase"/>
</dbReference>
<evidence type="ECO:0000256" key="3">
    <source>
        <dbReference type="ARBA" id="ARBA00022763"/>
    </source>
</evidence>
<dbReference type="InterPro" id="IPR003265">
    <property type="entry name" value="HhH-GPD_domain"/>
</dbReference>